<organism evidence="2 3">
    <name type="scientific">Kipferlia bialata</name>
    <dbReference type="NCBI Taxonomy" id="797122"/>
    <lineage>
        <taxon>Eukaryota</taxon>
        <taxon>Metamonada</taxon>
        <taxon>Carpediemonas-like organisms</taxon>
        <taxon>Kipferlia</taxon>
    </lineage>
</organism>
<evidence type="ECO:0000313" key="2">
    <source>
        <dbReference type="EMBL" id="GIQ88938.1"/>
    </source>
</evidence>
<dbReference type="AlphaFoldDB" id="A0A9K3D4H6"/>
<accession>A0A9K3D4H6</accession>
<keyword evidence="1" id="KW-0812">Transmembrane</keyword>
<proteinExistence type="predicted"/>
<feature type="transmembrane region" description="Helical" evidence="1">
    <location>
        <begin position="24"/>
        <end position="47"/>
    </location>
</feature>
<evidence type="ECO:0000256" key="1">
    <source>
        <dbReference type="SAM" id="Phobius"/>
    </source>
</evidence>
<keyword evidence="1" id="KW-1133">Transmembrane helix</keyword>
<name>A0A9K3D4H6_9EUKA</name>
<protein>
    <submittedName>
        <fullName evidence="2">Uncharacterized protein</fullName>
    </submittedName>
</protein>
<gene>
    <name evidence="2" type="ORF">KIPB_011294</name>
</gene>
<comment type="caution">
    <text evidence="2">The sequence shown here is derived from an EMBL/GenBank/DDBJ whole genome shotgun (WGS) entry which is preliminary data.</text>
</comment>
<keyword evidence="3" id="KW-1185">Reference proteome</keyword>
<keyword evidence="1" id="KW-0472">Membrane</keyword>
<evidence type="ECO:0000313" key="3">
    <source>
        <dbReference type="Proteomes" id="UP000265618"/>
    </source>
</evidence>
<sequence>PFLAPPLTPLSHPVTHTPCQRTGVVYSVGIVFGLGVIVPAATNLFGLKTLFGVNY</sequence>
<feature type="non-terminal residue" evidence="2">
    <location>
        <position position="1"/>
    </location>
</feature>
<dbReference type="EMBL" id="BDIP01004536">
    <property type="protein sequence ID" value="GIQ88938.1"/>
    <property type="molecule type" value="Genomic_DNA"/>
</dbReference>
<reference evidence="2 3" key="1">
    <citation type="journal article" date="2018" name="PLoS ONE">
        <title>The draft genome of Kipferlia bialata reveals reductive genome evolution in fornicate parasites.</title>
        <authorList>
            <person name="Tanifuji G."/>
            <person name="Takabayashi S."/>
            <person name="Kume K."/>
            <person name="Takagi M."/>
            <person name="Nakayama T."/>
            <person name="Kamikawa R."/>
            <person name="Inagaki Y."/>
            <person name="Hashimoto T."/>
        </authorList>
    </citation>
    <scope>NUCLEOTIDE SEQUENCE [LARGE SCALE GENOMIC DNA]</scope>
    <source>
        <strain evidence="2">NY0173</strain>
    </source>
</reference>
<dbReference type="Proteomes" id="UP000265618">
    <property type="component" value="Unassembled WGS sequence"/>
</dbReference>